<gene>
    <name evidence="9" type="ORF">OCV61_06705</name>
</gene>
<dbReference type="Pfam" id="PF00370">
    <property type="entry name" value="FGGY_N"/>
    <property type="match status" value="1"/>
</dbReference>
<dbReference type="SUPFAM" id="SSF53067">
    <property type="entry name" value="Actin-like ATPase domain"/>
    <property type="match status" value="2"/>
</dbReference>
<keyword evidence="4" id="KW-0418">Kinase</keyword>
<evidence type="ECO:0000313" key="10">
    <source>
        <dbReference type="Proteomes" id="UP001652409"/>
    </source>
</evidence>
<keyword evidence="5" id="KW-0067">ATP-binding</keyword>
<keyword evidence="10" id="KW-1185">Reference proteome</keyword>
<dbReference type="InterPro" id="IPR013449">
    <property type="entry name" value="Rhamnulokinase"/>
</dbReference>
<dbReference type="InterPro" id="IPR043129">
    <property type="entry name" value="ATPase_NBD"/>
</dbReference>
<dbReference type="InterPro" id="IPR018485">
    <property type="entry name" value="FGGY_C"/>
</dbReference>
<evidence type="ECO:0000259" key="8">
    <source>
        <dbReference type="Pfam" id="PF02782"/>
    </source>
</evidence>
<reference evidence="9 10" key="1">
    <citation type="journal article" date="2021" name="ISME Commun">
        <title>Automated analysis of genomic sequences facilitates high-throughput and comprehensive description of bacteria.</title>
        <authorList>
            <person name="Hitch T.C.A."/>
        </authorList>
    </citation>
    <scope>NUCLEOTIDE SEQUENCE [LARGE SCALE GENOMIC DNA]</scope>
    <source>
        <strain evidence="9 10">Sanger_23</strain>
    </source>
</reference>
<dbReference type="InterPro" id="IPR000577">
    <property type="entry name" value="Carb_kinase_FGGY"/>
</dbReference>
<dbReference type="Gene3D" id="3.30.420.40">
    <property type="match status" value="2"/>
</dbReference>
<evidence type="ECO:0000259" key="7">
    <source>
        <dbReference type="Pfam" id="PF00370"/>
    </source>
</evidence>
<dbReference type="CDD" id="cd07771">
    <property type="entry name" value="ASKHA_NBD_FGGY_RhaB-like"/>
    <property type="match status" value="1"/>
</dbReference>
<feature type="domain" description="Carbohydrate kinase FGGY C-terminal" evidence="8">
    <location>
        <begin position="261"/>
        <end position="448"/>
    </location>
</feature>
<evidence type="ECO:0000256" key="2">
    <source>
        <dbReference type="ARBA" id="ARBA00022679"/>
    </source>
</evidence>
<dbReference type="Proteomes" id="UP001652409">
    <property type="component" value="Unassembled WGS sequence"/>
</dbReference>
<evidence type="ECO:0000256" key="3">
    <source>
        <dbReference type="ARBA" id="ARBA00022741"/>
    </source>
</evidence>
<dbReference type="Pfam" id="PF02782">
    <property type="entry name" value="FGGY_C"/>
    <property type="match status" value="1"/>
</dbReference>
<dbReference type="RefSeq" id="WP_158421174.1">
    <property type="nucleotide sequence ID" value="NZ_JAOQJL010000010.1"/>
</dbReference>
<evidence type="ECO:0000256" key="4">
    <source>
        <dbReference type="ARBA" id="ARBA00022777"/>
    </source>
</evidence>
<dbReference type="InterPro" id="IPR050406">
    <property type="entry name" value="FGGY_Carb_Kinase"/>
</dbReference>
<feature type="domain" description="Carbohydrate kinase FGGY N-terminal" evidence="7">
    <location>
        <begin position="6"/>
        <end position="247"/>
    </location>
</feature>
<comment type="similarity">
    <text evidence="1">Belongs to the FGGY kinase family.</text>
</comment>
<keyword evidence="3" id="KW-0547">Nucleotide-binding</keyword>
<dbReference type="EMBL" id="JAOQJL010000010">
    <property type="protein sequence ID" value="MCU6765104.1"/>
    <property type="molecule type" value="Genomic_DNA"/>
</dbReference>
<name>A0ABT2TUH0_9FIRM</name>
<dbReference type="InterPro" id="IPR018484">
    <property type="entry name" value="FGGY_N"/>
</dbReference>
<keyword evidence="2" id="KW-0808">Transferase</keyword>
<dbReference type="PANTHER" id="PTHR43095">
    <property type="entry name" value="SUGAR KINASE"/>
    <property type="match status" value="1"/>
</dbReference>
<accession>A0ABT2TUH0</accession>
<evidence type="ECO:0000256" key="6">
    <source>
        <dbReference type="ARBA" id="ARBA00023308"/>
    </source>
</evidence>
<keyword evidence="6" id="KW-0684">Rhamnose metabolism</keyword>
<proteinExistence type="inferred from homology"/>
<comment type="caution">
    <text evidence="9">The sequence shown here is derived from an EMBL/GenBank/DDBJ whole genome shotgun (WGS) entry which is preliminary data.</text>
</comment>
<sequence>MGAKTVIAIDLGASSGRLIGVTLQDGKLDMKEIYRFPNEGIHAGDRFYTDVLHIFHEIITGLRKANQELESIDAIGLDTWGVDFAMLDGADEMVGNPFHYRDDQSSGMIEEAEHIFGKGVLFEETGVQDMWYNTVYQLLGLKKRNPRIPRDGRTFLMIPDVLGFLLTGQKNIEYTSAATTQMYDVKKKDWSEKILKELGMDRSVFPKVLMTGEVKGYLSPVVAQLIGREGQAPVPLIAAAQHDSASAAHAVPAETEDYIFINSGTWSIIGSIIDEPVITREVFEQNYSNEGAAYGKIKLVNTIMGMWLVQELRKSWERKGKDTDYGFLLDAAAKAKPFTAFLDVDDELFIAPVDMETAIRQYCEKTGQEPPKGQGEFYRTVIESLAFQYRQAIHDLEAITGKRMDTVHFLGGAVRDRLFCQFIANATGKKVVAGPIEATAVGNAMVQLKSLGCISDEKENARILRATFEIADYMPQDTKVWDEKFEQYRKITKK</sequence>
<protein>
    <submittedName>
        <fullName evidence="9">Rhamnulokinase</fullName>
    </submittedName>
</protein>
<evidence type="ECO:0000256" key="5">
    <source>
        <dbReference type="ARBA" id="ARBA00022840"/>
    </source>
</evidence>
<evidence type="ECO:0000313" key="9">
    <source>
        <dbReference type="EMBL" id="MCU6765104.1"/>
    </source>
</evidence>
<organism evidence="9 10">
    <name type="scientific">Blautia ammoniilytica</name>
    <dbReference type="NCBI Taxonomy" id="2981782"/>
    <lineage>
        <taxon>Bacteria</taxon>
        <taxon>Bacillati</taxon>
        <taxon>Bacillota</taxon>
        <taxon>Clostridia</taxon>
        <taxon>Lachnospirales</taxon>
        <taxon>Lachnospiraceae</taxon>
        <taxon>Blautia</taxon>
    </lineage>
</organism>
<evidence type="ECO:0000256" key="1">
    <source>
        <dbReference type="ARBA" id="ARBA00009156"/>
    </source>
</evidence>
<dbReference type="PIRSF" id="PIRSF000538">
    <property type="entry name" value="GlpK"/>
    <property type="match status" value="1"/>
</dbReference>